<sequence length="117" mass="12886">VALLMDATLPSTGSGLALWLLESGWELLQAHWALVFTVGVGPFDVGKQRALIAEDLRAVDALQVNAIRQLGVAGHYVLLQVIITICNAKHRQNSNVREDKKKNLNRSYELKTRIPTG</sequence>
<dbReference type="GeneTree" id="ENSGT00960000187150"/>
<proteinExistence type="predicted"/>
<keyword evidence="2" id="KW-1185">Reference proteome</keyword>
<name>A0A8C7C9X0_ONCKI</name>
<evidence type="ECO:0000313" key="1">
    <source>
        <dbReference type="Ensembl" id="ENSOKIP00005001232.1"/>
    </source>
</evidence>
<accession>A0A8C7C9X0</accession>
<protein>
    <submittedName>
        <fullName evidence="1">Uncharacterized protein</fullName>
    </submittedName>
</protein>
<organism evidence="1 2">
    <name type="scientific">Oncorhynchus kisutch</name>
    <name type="common">Coho salmon</name>
    <name type="synonym">Salmo kisutch</name>
    <dbReference type="NCBI Taxonomy" id="8019"/>
    <lineage>
        <taxon>Eukaryota</taxon>
        <taxon>Metazoa</taxon>
        <taxon>Chordata</taxon>
        <taxon>Craniata</taxon>
        <taxon>Vertebrata</taxon>
        <taxon>Euteleostomi</taxon>
        <taxon>Actinopterygii</taxon>
        <taxon>Neopterygii</taxon>
        <taxon>Teleostei</taxon>
        <taxon>Protacanthopterygii</taxon>
        <taxon>Salmoniformes</taxon>
        <taxon>Salmonidae</taxon>
        <taxon>Salmoninae</taxon>
        <taxon>Oncorhynchus</taxon>
    </lineage>
</organism>
<evidence type="ECO:0000313" key="2">
    <source>
        <dbReference type="Proteomes" id="UP000694557"/>
    </source>
</evidence>
<dbReference type="Ensembl" id="ENSOKIT00005001315.1">
    <property type="protein sequence ID" value="ENSOKIP00005001232.1"/>
    <property type="gene ID" value="ENSOKIG00005000638.1"/>
</dbReference>
<dbReference type="Proteomes" id="UP000694557">
    <property type="component" value="Unassembled WGS sequence"/>
</dbReference>
<dbReference type="AlphaFoldDB" id="A0A8C7C9X0"/>
<reference evidence="1" key="1">
    <citation type="submission" date="2025-08" db="UniProtKB">
        <authorList>
            <consortium name="Ensembl"/>
        </authorList>
    </citation>
    <scope>IDENTIFICATION</scope>
</reference>
<reference evidence="1" key="2">
    <citation type="submission" date="2025-09" db="UniProtKB">
        <authorList>
            <consortium name="Ensembl"/>
        </authorList>
    </citation>
    <scope>IDENTIFICATION</scope>
</reference>